<dbReference type="InterPro" id="IPR002912">
    <property type="entry name" value="ACT_dom"/>
</dbReference>
<keyword evidence="4 11" id="KW-0312">Gluconeogenesis</keyword>
<evidence type="ECO:0000313" key="15">
    <source>
        <dbReference type="Proteomes" id="UP000184526"/>
    </source>
</evidence>
<evidence type="ECO:0000256" key="7">
    <source>
        <dbReference type="ARBA" id="ARBA00023004"/>
    </source>
</evidence>
<accession>A0A1M5XKA8</accession>
<comment type="catalytic activity">
    <reaction evidence="10 11 12">
        <text>L-serine = pyruvate + NH4(+)</text>
        <dbReference type="Rhea" id="RHEA:19169"/>
        <dbReference type="ChEBI" id="CHEBI:15361"/>
        <dbReference type="ChEBI" id="CHEBI:28938"/>
        <dbReference type="ChEBI" id="CHEBI:33384"/>
        <dbReference type="EC" id="4.3.1.17"/>
    </reaction>
</comment>
<feature type="domain" description="ACT" evidence="13">
    <location>
        <begin position="150"/>
        <end position="221"/>
    </location>
</feature>
<comment type="similarity">
    <text evidence="3 11 12">Belongs to the iron-sulfur dependent L-serine dehydratase family.</text>
</comment>
<evidence type="ECO:0000256" key="12">
    <source>
        <dbReference type="RuleBase" id="RU366059"/>
    </source>
</evidence>
<evidence type="ECO:0000256" key="11">
    <source>
        <dbReference type="PIRNR" id="PIRNR036692"/>
    </source>
</evidence>
<comment type="cofactor">
    <cofactor evidence="1 12">
        <name>[4Fe-4S] cluster</name>
        <dbReference type="ChEBI" id="CHEBI:49883"/>
    </cofactor>
</comment>
<comment type="pathway">
    <text evidence="2 11">Carbohydrate biosynthesis; gluconeogenesis.</text>
</comment>
<dbReference type="SUPFAM" id="SSF55021">
    <property type="entry name" value="ACT-like"/>
    <property type="match status" value="1"/>
</dbReference>
<evidence type="ECO:0000256" key="6">
    <source>
        <dbReference type="ARBA" id="ARBA00022723"/>
    </source>
</evidence>
<sequence>MKKYGTFDILGPIMIGPSSSHTAGAAKLGKVARDIVGSEFKSVSFYLHGSFAETYRGHGTDKALVAGILGMEPQDENLRVAFKIAEEQGIKYEFIPTVIENAEHPNTVKIVFHMNDGTDAVIMGCSIGGGNIVINEINGFEVELTGEYCVVLIRQLDKKGVLSKVTKVIAEGGINIANMKATRSHGEEAFLIVECDEYISEEIADKLKKIDEVLSAQIINTPKAKREHDKMMN</sequence>
<dbReference type="UniPathway" id="UPA00138"/>
<evidence type="ECO:0000256" key="1">
    <source>
        <dbReference type="ARBA" id="ARBA00001966"/>
    </source>
</evidence>
<dbReference type="InterPro" id="IPR005131">
    <property type="entry name" value="Ser_deHydtase_bsu"/>
</dbReference>
<evidence type="ECO:0000256" key="2">
    <source>
        <dbReference type="ARBA" id="ARBA00004742"/>
    </source>
</evidence>
<reference evidence="14 15" key="1">
    <citation type="submission" date="2016-11" db="EMBL/GenBank/DDBJ databases">
        <authorList>
            <person name="Jaros S."/>
            <person name="Januszkiewicz K."/>
            <person name="Wedrychowicz H."/>
        </authorList>
    </citation>
    <scope>NUCLEOTIDE SEQUENCE [LARGE SCALE GENOMIC DNA]</scope>
    <source>
        <strain evidence="14 15">DSM 3089</strain>
    </source>
</reference>
<dbReference type="Gene3D" id="3.30.1330.90">
    <property type="entry name" value="D-3-phosphoglycerate dehydrogenase, domain 3"/>
    <property type="match status" value="1"/>
</dbReference>
<evidence type="ECO:0000256" key="4">
    <source>
        <dbReference type="ARBA" id="ARBA00022432"/>
    </source>
</evidence>
<dbReference type="InterPro" id="IPR029009">
    <property type="entry name" value="ASB_dom_sf"/>
</dbReference>
<protein>
    <recommendedName>
        <fullName evidence="11">L-serine deaminase</fullName>
    </recommendedName>
</protein>
<evidence type="ECO:0000256" key="5">
    <source>
        <dbReference type="ARBA" id="ARBA00022485"/>
    </source>
</evidence>
<dbReference type="PIRSF" id="PIRSF036692">
    <property type="entry name" value="SDH_B"/>
    <property type="match status" value="1"/>
</dbReference>
<keyword evidence="15" id="KW-1185">Reference proteome</keyword>
<evidence type="ECO:0000256" key="9">
    <source>
        <dbReference type="ARBA" id="ARBA00023239"/>
    </source>
</evidence>
<evidence type="ECO:0000256" key="10">
    <source>
        <dbReference type="ARBA" id="ARBA00049406"/>
    </source>
</evidence>
<name>A0A1M5XKA8_9CLOT</name>
<dbReference type="SUPFAM" id="SSF143548">
    <property type="entry name" value="Serine metabolism enzymes domain"/>
    <property type="match status" value="1"/>
</dbReference>
<keyword evidence="7 11" id="KW-0408">Iron</keyword>
<evidence type="ECO:0000313" key="14">
    <source>
        <dbReference type="EMBL" id="SHH99988.1"/>
    </source>
</evidence>
<dbReference type="GO" id="GO:0051539">
    <property type="term" value="F:4 iron, 4 sulfur cluster binding"/>
    <property type="evidence" value="ECO:0007669"/>
    <property type="project" value="UniProtKB-UniRule"/>
</dbReference>
<dbReference type="EMBL" id="FQXP01000008">
    <property type="protein sequence ID" value="SHH99988.1"/>
    <property type="molecule type" value="Genomic_DNA"/>
</dbReference>
<dbReference type="PANTHER" id="PTHR30182:SF12">
    <property type="entry name" value="L-SERINE DEHYDRATASE, BETA CHAIN-RELATED"/>
    <property type="match status" value="1"/>
</dbReference>
<dbReference type="PANTHER" id="PTHR30182">
    <property type="entry name" value="L-SERINE DEHYDRATASE"/>
    <property type="match status" value="1"/>
</dbReference>
<keyword evidence="8 11" id="KW-0411">Iron-sulfur</keyword>
<evidence type="ECO:0000256" key="8">
    <source>
        <dbReference type="ARBA" id="ARBA00023014"/>
    </source>
</evidence>
<dbReference type="InterPro" id="IPR045865">
    <property type="entry name" value="ACT-like_dom_sf"/>
</dbReference>
<proteinExistence type="inferred from homology"/>
<gene>
    <name evidence="14" type="ORF">SAMN02745196_02307</name>
</gene>
<dbReference type="RefSeq" id="WP_072832160.1">
    <property type="nucleotide sequence ID" value="NZ_FQXP01000008.1"/>
</dbReference>
<dbReference type="InterPro" id="IPR051318">
    <property type="entry name" value="Fe-S_L-Ser"/>
</dbReference>
<dbReference type="GO" id="GO:0046872">
    <property type="term" value="F:metal ion binding"/>
    <property type="evidence" value="ECO:0007669"/>
    <property type="project" value="UniProtKB-UniRule"/>
</dbReference>
<dbReference type="InterPro" id="IPR004643">
    <property type="entry name" value="Fe-S_L-Ser_bsu"/>
</dbReference>
<dbReference type="GO" id="GO:0006094">
    <property type="term" value="P:gluconeogenesis"/>
    <property type="evidence" value="ECO:0007669"/>
    <property type="project" value="UniProtKB-UniRule"/>
</dbReference>
<dbReference type="GO" id="GO:0003941">
    <property type="term" value="F:L-serine ammonia-lyase activity"/>
    <property type="evidence" value="ECO:0007669"/>
    <property type="project" value="UniProtKB-UniRule"/>
</dbReference>
<dbReference type="STRING" id="1121306.SAMN02745196_02307"/>
<evidence type="ECO:0000256" key="3">
    <source>
        <dbReference type="ARBA" id="ARBA00008636"/>
    </source>
</evidence>
<evidence type="ECO:0000259" key="13">
    <source>
        <dbReference type="PROSITE" id="PS51671"/>
    </source>
</evidence>
<dbReference type="Gene3D" id="3.30.70.260">
    <property type="match status" value="1"/>
</dbReference>
<dbReference type="NCBIfam" id="TIGR00719">
    <property type="entry name" value="sda_beta"/>
    <property type="match status" value="1"/>
</dbReference>
<dbReference type="PROSITE" id="PS51671">
    <property type="entry name" value="ACT"/>
    <property type="match status" value="1"/>
</dbReference>
<keyword evidence="5 11" id="KW-0004">4Fe-4S</keyword>
<organism evidence="14 15">
    <name type="scientific">Clostridium collagenovorans DSM 3089</name>
    <dbReference type="NCBI Taxonomy" id="1121306"/>
    <lineage>
        <taxon>Bacteria</taxon>
        <taxon>Bacillati</taxon>
        <taxon>Bacillota</taxon>
        <taxon>Clostridia</taxon>
        <taxon>Eubacteriales</taxon>
        <taxon>Clostridiaceae</taxon>
        <taxon>Clostridium</taxon>
    </lineage>
</organism>
<keyword evidence="9 11" id="KW-0456">Lyase</keyword>
<dbReference type="OrthoDB" id="9813137at2"/>
<dbReference type="AlphaFoldDB" id="A0A1M5XKA8"/>
<dbReference type="Proteomes" id="UP000184526">
    <property type="component" value="Unassembled WGS sequence"/>
</dbReference>
<keyword evidence="6 11" id="KW-0479">Metal-binding</keyword>
<dbReference type="Pfam" id="PF03315">
    <property type="entry name" value="SDH_beta"/>
    <property type="match status" value="1"/>
</dbReference>
<dbReference type="Pfam" id="PF01842">
    <property type="entry name" value="ACT"/>
    <property type="match status" value="1"/>
</dbReference>